<dbReference type="InterPro" id="IPR050351">
    <property type="entry name" value="BphY/WalK/GraS-like"/>
</dbReference>
<sequence length="759" mass="81537">MLIAGLVVTALVAAGLHAEQRDKAEQVMDQRHAMALAAVQTEVGRYRAVLETLAAGVSIDAELTWDDFDIASSPLEDAKLIGAAAVGYVVPVRTAEVPAAQRLWRARGAGDMTLRPVGDGEHFFTIYTRLLADTEVASVSGSDLNGLPELTASLREARRIRQTVVSDTYVLLRDRGQPASQQQQSFIFTAPVWTRASTPEFRGWVVLGLRGRSFLSGILGVTSQGQLAGSLIAENTDGSRVVVADWAVPGEPDLTRESRFEVGDHHWTLVTRADTARLPGASGNGPAVALAGGTVLTLLLAWLVYVLATGQARAQAQVEVATDELRTAERVSRRQAGLLGAVLTSISDGVVVVDRTGRVLLHNPAGRRLQGVTEDCDDPREWQRHYGAYRPDGKTPLPLDEMPLIRALRGEPSDGVEVIIRNPGRPEGVLLSIDGRPLDVSAGLHGAVAVFRDITELRRYETDLSIFAGVVAHDLKAPLSVVRGHAEIALEDLPEDADAWQSIQRIMLAVDRMDALIETLLAYTTARHAPLRRTSVDLEPLVHEVIQGRIAHLRADQPVPEWTVGPLPPVEADPAMLRHVLDNLIGNALKYVRPGDVPRVDVTGASVAPDRVRIEVADAGIGIPDAEKPHIFESFHRTEEAAGYAGTGLGLAICRRILERHGGDIGVADNPGGGTRFHFTLPAAVPHEEEPTMTGTDNAPADHDEAVREALDRALAERAAIMDAAQLPGMGGPSIPASEPAEESGLRRHAGAHGRPRRD</sequence>
<evidence type="ECO:0000256" key="11">
    <source>
        <dbReference type="ARBA" id="ARBA00023012"/>
    </source>
</evidence>
<proteinExistence type="predicted"/>
<dbReference type="InterPro" id="IPR003594">
    <property type="entry name" value="HATPase_dom"/>
</dbReference>
<dbReference type="AlphaFoldDB" id="A0A931CF95"/>
<evidence type="ECO:0000256" key="10">
    <source>
        <dbReference type="ARBA" id="ARBA00022989"/>
    </source>
</evidence>
<protein>
    <recommendedName>
        <fullName evidence="13">Sensor-like histidine kinase SenX3</fullName>
        <ecNumber evidence="3">2.7.13.3</ecNumber>
    </recommendedName>
</protein>
<gene>
    <name evidence="17" type="ORF">I4J89_39310</name>
</gene>
<dbReference type="InterPro" id="IPR004358">
    <property type="entry name" value="Sig_transdc_His_kin-like_C"/>
</dbReference>
<dbReference type="Pfam" id="PF00512">
    <property type="entry name" value="HisKA"/>
    <property type="match status" value="1"/>
</dbReference>
<dbReference type="SMART" id="SM00387">
    <property type="entry name" value="HATPase_c"/>
    <property type="match status" value="1"/>
</dbReference>
<evidence type="ECO:0000256" key="12">
    <source>
        <dbReference type="ARBA" id="ARBA00023136"/>
    </source>
</evidence>
<comment type="catalytic activity">
    <reaction evidence="1">
        <text>ATP + protein L-histidine = ADP + protein N-phospho-L-histidine.</text>
        <dbReference type="EC" id="2.7.13.3"/>
    </reaction>
</comment>
<dbReference type="SUPFAM" id="SSF47384">
    <property type="entry name" value="Homodimeric domain of signal transducing histidine kinase"/>
    <property type="match status" value="1"/>
</dbReference>
<dbReference type="GO" id="GO:0007234">
    <property type="term" value="P:osmosensory signaling via phosphorelay pathway"/>
    <property type="evidence" value="ECO:0007669"/>
    <property type="project" value="TreeGrafter"/>
</dbReference>
<evidence type="ECO:0000313" key="17">
    <source>
        <dbReference type="EMBL" id="MBG0567514.1"/>
    </source>
</evidence>
<evidence type="ECO:0000256" key="7">
    <source>
        <dbReference type="ARBA" id="ARBA00022741"/>
    </source>
</evidence>
<keyword evidence="12" id="KW-0472">Membrane</keyword>
<dbReference type="InterPro" id="IPR005467">
    <property type="entry name" value="His_kinase_dom"/>
</dbReference>
<dbReference type="InterPro" id="IPR036097">
    <property type="entry name" value="HisK_dim/P_sf"/>
</dbReference>
<dbReference type="GO" id="GO:0005524">
    <property type="term" value="F:ATP binding"/>
    <property type="evidence" value="ECO:0007669"/>
    <property type="project" value="UniProtKB-KW"/>
</dbReference>
<dbReference type="PRINTS" id="PR00344">
    <property type="entry name" value="BCTRLSENSOR"/>
</dbReference>
<comment type="caution">
    <text evidence="17">The sequence shown here is derived from an EMBL/GenBank/DDBJ whole genome shotgun (WGS) entry which is preliminary data.</text>
</comment>
<evidence type="ECO:0000256" key="3">
    <source>
        <dbReference type="ARBA" id="ARBA00012438"/>
    </source>
</evidence>
<dbReference type="GO" id="GO:0005886">
    <property type="term" value="C:plasma membrane"/>
    <property type="evidence" value="ECO:0007669"/>
    <property type="project" value="UniProtKB-SubCell"/>
</dbReference>
<name>A0A931CF95_9ACTN</name>
<dbReference type="GO" id="GO:0000156">
    <property type="term" value="F:phosphorelay response regulator activity"/>
    <property type="evidence" value="ECO:0007669"/>
    <property type="project" value="TreeGrafter"/>
</dbReference>
<dbReference type="CDD" id="cd00082">
    <property type="entry name" value="HisKA"/>
    <property type="match status" value="1"/>
</dbReference>
<dbReference type="CDD" id="cd00075">
    <property type="entry name" value="HATPase"/>
    <property type="match status" value="1"/>
</dbReference>
<dbReference type="Pfam" id="PF02518">
    <property type="entry name" value="HATPase_c"/>
    <property type="match status" value="1"/>
</dbReference>
<feature type="compositionally biased region" description="Basic residues" evidence="14">
    <location>
        <begin position="747"/>
        <end position="759"/>
    </location>
</feature>
<dbReference type="PANTHER" id="PTHR42878:SF7">
    <property type="entry name" value="SENSOR HISTIDINE KINASE GLRK"/>
    <property type="match status" value="1"/>
</dbReference>
<keyword evidence="18" id="KW-1185">Reference proteome</keyword>
<dbReference type="Pfam" id="PF08448">
    <property type="entry name" value="PAS_4"/>
    <property type="match status" value="1"/>
</dbReference>
<evidence type="ECO:0000256" key="8">
    <source>
        <dbReference type="ARBA" id="ARBA00022777"/>
    </source>
</evidence>
<keyword evidence="11" id="KW-0902">Two-component regulatory system</keyword>
<organism evidence="17 18">
    <name type="scientific">Actinoplanes aureus</name>
    <dbReference type="NCBI Taxonomy" id="2792083"/>
    <lineage>
        <taxon>Bacteria</taxon>
        <taxon>Bacillati</taxon>
        <taxon>Actinomycetota</taxon>
        <taxon>Actinomycetes</taxon>
        <taxon>Micromonosporales</taxon>
        <taxon>Micromonosporaceae</taxon>
        <taxon>Actinoplanes</taxon>
    </lineage>
</organism>
<dbReference type="GO" id="GO:0030295">
    <property type="term" value="F:protein kinase activator activity"/>
    <property type="evidence" value="ECO:0007669"/>
    <property type="project" value="TreeGrafter"/>
</dbReference>
<keyword evidence="5" id="KW-0808">Transferase</keyword>
<feature type="domain" description="Histidine kinase" evidence="15">
    <location>
        <begin position="470"/>
        <end position="685"/>
    </location>
</feature>
<dbReference type="Proteomes" id="UP000598146">
    <property type="component" value="Unassembled WGS sequence"/>
</dbReference>
<keyword evidence="7" id="KW-0547">Nucleotide-binding</keyword>
<evidence type="ECO:0000256" key="13">
    <source>
        <dbReference type="ARBA" id="ARBA00039401"/>
    </source>
</evidence>
<keyword evidence="9" id="KW-0067">ATP-binding</keyword>
<dbReference type="FunFam" id="3.30.565.10:FF:000006">
    <property type="entry name" value="Sensor histidine kinase WalK"/>
    <property type="match status" value="1"/>
</dbReference>
<keyword evidence="10" id="KW-1133">Transmembrane helix</keyword>
<evidence type="ECO:0000256" key="14">
    <source>
        <dbReference type="SAM" id="MobiDB-lite"/>
    </source>
</evidence>
<dbReference type="Gene3D" id="3.30.565.10">
    <property type="entry name" value="Histidine kinase-like ATPase, C-terminal domain"/>
    <property type="match status" value="1"/>
</dbReference>
<dbReference type="InterPro" id="IPR013656">
    <property type="entry name" value="PAS_4"/>
</dbReference>
<evidence type="ECO:0000256" key="1">
    <source>
        <dbReference type="ARBA" id="ARBA00000085"/>
    </source>
</evidence>
<dbReference type="Gene3D" id="3.30.450.350">
    <property type="entry name" value="CHASE domain"/>
    <property type="match status" value="1"/>
</dbReference>
<dbReference type="EC" id="2.7.13.3" evidence="3"/>
<dbReference type="InterPro" id="IPR003661">
    <property type="entry name" value="HisK_dim/P_dom"/>
</dbReference>
<evidence type="ECO:0000256" key="9">
    <source>
        <dbReference type="ARBA" id="ARBA00022840"/>
    </source>
</evidence>
<keyword evidence="8" id="KW-0418">Kinase</keyword>
<dbReference type="InterPro" id="IPR035965">
    <property type="entry name" value="PAS-like_dom_sf"/>
</dbReference>
<dbReference type="InterPro" id="IPR036890">
    <property type="entry name" value="HATPase_C_sf"/>
</dbReference>
<dbReference type="SUPFAM" id="SSF55874">
    <property type="entry name" value="ATPase domain of HSP90 chaperone/DNA topoisomerase II/histidine kinase"/>
    <property type="match status" value="1"/>
</dbReference>
<dbReference type="Gene3D" id="3.30.450.20">
    <property type="entry name" value="PAS domain"/>
    <property type="match status" value="1"/>
</dbReference>
<dbReference type="PROSITE" id="PS50109">
    <property type="entry name" value="HIS_KIN"/>
    <property type="match status" value="1"/>
</dbReference>
<feature type="domain" description="CHASE" evidence="16">
    <location>
        <begin position="141"/>
        <end position="219"/>
    </location>
</feature>
<evidence type="ECO:0000256" key="2">
    <source>
        <dbReference type="ARBA" id="ARBA00004236"/>
    </source>
</evidence>
<reference evidence="17" key="1">
    <citation type="submission" date="2020-11" db="EMBL/GenBank/DDBJ databases">
        <title>Isolation and identification of active actinomycetes.</title>
        <authorList>
            <person name="Sun X."/>
        </authorList>
    </citation>
    <scope>NUCLEOTIDE SEQUENCE</scope>
    <source>
        <strain evidence="17">NEAU-A11</strain>
    </source>
</reference>
<dbReference type="SUPFAM" id="SSF55785">
    <property type="entry name" value="PYP-like sensor domain (PAS domain)"/>
    <property type="match status" value="1"/>
</dbReference>
<dbReference type="GO" id="GO:0000155">
    <property type="term" value="F:phosphorelay sensor kinase activity"/>
    <property type="evidence" value="ECO:0007669"/>
    <property type="project" value="InterPro"/>
</dbReference>
<evidence type="ECO:0000256" key="4">
    <source>
        <dbReference type="ARBA" id="ARBA00022553"/>
    </source>
</evidence>
<evidence type="ECO:0000313" key="18">
    <source>
        <dbReference type="Proteomes" id="UP000598146"/>
    </source>
</evidence>
<dbReference type="Pfam" id="PF03924">
    <property type="entry name" value="CHASE"/>
    <property type="match status" value="1"/>
</dbReference>
<keyword evidence="4" id="KW-0597">Phosphoprotein</keyword>
<feature type="region of interest" description="Disordered" evidence="14">
    <location>
        <begin position="726"/>
        <end position="759"/>
    </location>
</feature>
<evidence type="ECO:0000256" key="6">
    <source>
        <dbReference type="ARBA" id="ARBA00022692"/>
    </source>
</evidence>
<dbReference type="PROSITE" id="PS50839">
    <property type="entry name" value="CHASE"/>
    <property type="match status" value="1"/>
</dbReference>
<evidence type="ECO:0000256" key="5">
    <source>
        <dbReference type="ARBA" id="ARBA00022679"/>
    </source>
</evidence>
<dbReference type="SMART" id="SM00388">
    <property type="entry name" value="HisKA"/>
    <property type="match status" value="1"/>
</dbReference>
<comment type="subcellular location">
    <subcellularLocation>
        <location evidence="2">Cell membrane</location>
    </subcellularLocation>
</comment>
<evidence type="ECO:0000259" key="16">
    <source>
        <dbReference type="PROSITE" id="PS50839"/>
    </source>
</evidence>
<dbReference type="EMBL" id="JADQTO010000027">
    <property type="protein sequence ID" value="MBG0567514.1"/>
    <property type="molecule type" value="Genomic_DNA"/>
</dbReference>
<dbReference type="InterPro" id="IPR042240">
    <property type="entry name" value="CHASE_sf"/>
</dbReference>
<dbReference type="InterPro" id="IPR006189">
    <property type="entry name" value="CHASE_dom"/>
</dbReference>
<accession>A0A931CF95</accession>
<dbReference type="Gene3D" id="1.10.287.130">
    <property type="match status" value="1"/>
</dbReference>
<dbReference type="PANTHER" id="PTHR42878">
    <property type="entry name" value="TWO-COMPONENT HISTIDINE KINASE"/>
    <property type="match status" value="1"/>
</dbReference>
<keyword evidence="6" id="KW-0812">Transmembrane</keyword>
<dbReference type="SMART" id="SM01079">
    <property type="entry name" value="CHASE"/>
    <property type="match status" value="1"/>
</dbReference>
<evidence type="ECO:0000259" key="15">
    <source>
        <dbReference type="PROSITE" id="PS50109"/>
    </source>
</evidence>